<sequence>MVEIVEIKFRISVVTFSEIYTLTHNSIIILMALVKDTASVFNSSTIENNFKIAQVLQIRKEPERALNKYKDVCLSLEKISRNNPGTNLELHFLPLSLGKISEIYKEKNDPEKALAFLVCQRHFFEYMAANRPNHEHENSTDGADGKDLEEHTLEELFEEMHNAFNKEDAPPPRDPQEVVKLFLEAKKKQDEEIAKENMKRLTEMIEERKRKLENSKWEQTLEWINNHPIKLAIGAVVFLGIFLIIALNSFNFDDLDPGRELKKLRDQAAEKQKAKQAQGPQNKNEHSHAHSHNHAHDKPLSQEELKQFQEMVEKLKKEHEEKEMQMKKARNEL</sequence>
<evidence type="ECO:0000313" key="4">
    <source>
        <dbReference type="EMBL" id="OHT05014.1"/>
    </source>
</evidence>
<evidence type="ECO:0000313" key="5">
    <source>
        <dbReference type="Proteomes" id="UP000179807"/>
    </source>
</evidence>
<dbReference type="Proteomes" id="UP000179807">
    <property type="component" value="Unassembled WGS sequence"/>
</dbReference>
<organism evidence="4 5">
    <name type="scientific">Tritrichomonas foetus</name>
    <dbReference type="NCBI Taxonomy" id="1144522"/>
    <lineage>
        <taxon>Eukaryota</taxon>
        <taxon>Metamonada</taxon>
        <taxon>Parabasalia</taxon>
        <taxon>Tritrichomonadida</taxon>
        <taxon>Tritrichomonadidae</taxon>
        <taxon>Tritrichomonas</taxon>
    </lineage>
</organism>
<dbReference type="EMBL" id="MLAK01000772">
    <property type="protein sequence ID" value="OHT05014.1"/>
    <property type="molecule type" value="Genomic_DNA"/>
</dbReference>
<evidence type="ECO:0000256" key="3">
    <source>
        <dbReference type="SAM" id="Phobius"/>
    </source>
</evidence>
<comment type="caution">
    <text evidence="4">The sequence shown here is derived from an EMBL/GenBank/DDBJ whole genome shotgun (WGS) entry which is preliminary data.</text>
</comment>
<evidence type="ECO:0000256" key="1">
    <source>
        <dbReference type="SAM" id="Coils"/>
    </source>
</evidence>
<feature type="coiled-coil region" evidence="1">
    <location>
        <begin position="191"/>
        <end position="218"/>
    </location>
</feature>
<dbReference type="OrthoDB" id="10542484at2759"/>
<feature type="region of interest" description="Disordered" evidence="2">
    <location>
        <begin position="265"/>
        <end position="333"/>
    </location>
</feature>
<keyword evidence="3" id="KW-0812">Transmembrane</keyword>
<keyword evidence="3" id="KW-0472">Membrane</keyword>
<reference evidence="4" key="1">
    <citation type="submission" date="2016-10" db="EMBL/GenBank/DDBJ databases">
        <authorList>
            <person name="Benchimol M."/>
            <person name="Almeida L.G."/>
            <person name="Vasconcelos A.T."/>
            <person name="Perreira-Neves A."/>
            <person name="Rosa I.A."/>
            <person name="Tasca T."/>
            <person name="Bogo M.R."/>
            <person name="de Souza W."/>
        </authorList>
    </citation>
    <scope>NUCLEOTIDE SEQUENCE [LARGE SCALE GENOMIC DNA]</scope>
    <source>
        <strain evidence="4">K</strain>
    </source>
</reference>
<dbReference type="AlphaFoldDB" id="A0A1J4K5R0"/>
<dbReference type="VEuPathDB" id="TrichDB:TRFO_27321"/>
<evidence type="ECO:0000256" key="2">
    <source>
        <dbReference type="SAM" id="MobiDB-lite"/>
    </source>
</evidence>
<keyword evidence="5" id="KW-1185">Reference proteome</keyword>
<name>A0A1J4K5R0_9EUKA</name>
<protein>
    <submittedName>
        <fullName evidence="4">Uncharacterized protein</fullName>
    </submittedName>
</protein>
<dbReference type="GeneID" id="94840179"/>
<accession>A0A1J4K5R0</accession>
<gene>
    <name evidence="4" type="ORF">TRFO_27321</name>
</gene>
<proteinExistence type="predicted"/>
<feature type="compositionally biased region" description="Basic and acidic residues" evidence="2">
    <location>
        <begin position="283"/>
        <end position="333"/>
    </location>
</feature>
<keyword evidence="3" id="KW-1133">Transmembrane helix</keyword>
<feature type="transmembrane region" description="Helical" evidence="3">
    <location>
        <begin position="231"/>
        <end position="252"/>
    </location>
</feature>
<keyword evidence="1" id="KW-0175">Coiled coil</keyword>
<dbReference type="RefSeq" id="XP_068358150.1">
    <property type="nucleotide sequence ID" value="XM_068505475.1"/>
</dbReference>